<evidence type="ECO:0000256" key="2">
    <source>
        <dbReference type="ARBA" id="ARBA00009904"/>
    </source>
</evidence>
<keyword evidence="6 8" id="KW-0406">Ion transport</keyword>
<keyword evidence="3 8" id="KW-0813">Transport</keyword>
<evidence type="ECO:0000256" key="8">
    <source>
        <dbReference type="RuleBase" id="RU361189"/>
    </source>
</evidence>
<protein>
    <recommendedName>
        <fullName evidence="8">V-type proton ATPase subunit a</fullName>
    </recommendedName>
</protein>
<gene>
    <name evidence="9" type="ORF">ASIM_LOCUS18170</name>
</gene>
<dbReference type="OrthoDB" id="10264220at2759"/>
<dbReference type="GO" id="GO:0007035">
    <property type="term" value="P:vacuolar acidification"/>
    <property type="evidence" value="ECO:0007669"/>
    <property type="project" value="TreeGrafter"/>
</dbReference>
<dbReference type="InterPro" id="IPR002490">
    <property type="entry name" value="V-ATPase_116kDa_su"/>
</dbReference>
<dbReference type="GO" id="GO:0016471">
    <property type="term" value="C:vacuolar proton-transporting V-type ATPase complex"/>
    <property type="evidence" value="ECO:0007669"/>
    <property type="project" value="TreeGrafter"/>
</dbReference>
<dbReference type="AlphaFoldDB" id="A0A0M3KCS2"/>
<evidence type="ECO:0000256" key="1">
    <source>
        <dbReference type="ARBA" id="ARBA00004141"/>
    </source>
</evidence>
<name>A0A0M3KCS2_ANISI</name>
<dbReference type="PANTHER" id="PTHR11629:SF63">
    <property type="entry name" value="V-TYPE PROTON ATPASE SUBUNIT A"/>
    <property type="match status" value="1"/>
</dbReference>
<keyword evidence="4" id="KW-0812">Transmembrane</keyword>
<dbReference type="PANTHER" id="PTHR11629">
    <property type="entry name" value="VACUOLAR PROTON ATPASES"/>
    <property type="match status" value="1"/>
</dbReference>
<dbReference type="Pfam" id="PF01496">
    <property type="entry name" value="V_ATPase_I"/>
    <property type="match status" value="1"/>
</dbReference>
<accession>A0A0M3KCS2</accession>
<evidence type="ECO:0000313" key="9">
    <source>
        <dbReference type="EMBL" id="VDK63638.1"/>
    </source>
</evidence>
<evidence type="ECO:0000256" key="4">
    <source>
        <dbReference type="ARBA" id="ARBA00022692"/>
    </source>
</evidence>
<reference evidence="11" key="1">
    <citation type="submission" date="2017-02" db="UniProtKB">
        <authorList>
            <consortium name="WormBaseParasite"/>
        </authorList>
    </citation>
    <scope>IDENTIFICATION</scope>
</reference>
<dbReference type="GO" id="GO:0051117">
    <property type="term" value="F:ATPase binding"/>
    <property type="evidence" value="ECO:0007669"/>
    <property type="project" value="TreeGrafter"/>
</dbReference>
<proteinExistence type="inferred from homology"/>
<sequence>MTQTGAGGGGLPEQIVLQETEGMGIELSGAPTGSMFANFGNPILIPMYKRLYPIRCICIIAHGEEQVLDTLSTNTQEDGVDFGYSGSDEDIAQSSDMRQRIIATQSEEAHHRAKQQIKFVAGVIQRERLPAFERLLWRACRGNVFLRQSEITEPLSDAVTGDPINKTVFIIFFQGDQLKTRVKKICEGFVCFSEQRCIHALT</sequence>
<evidence type="ECO:0000313" key="11">
    <source>
        <dbReference type="WBParaSite" id="ASIM_0001877301-mRNA-1"/>
    </source>
</evidence>
<evidence type="ECO:0000256" key="6">
    <source>
        <dbReference type="ARBA" id="ARBA00023065"/>
    </source>
</evidence>
<organism evidence="11">
    <name type="scientific">Anisakis simplex</name>
    <name type="common">Herring worm</name>
    <dbReference type="NCBI Taxonomy" id="6269"/>
    <lineage>
        <taxon>Eukaryota</taxon>
        <taxon>Metazoa</taxon>
        <taxon>Ecdysozoa</taxon>
        <taxon>Nematoda</taxon>
        <taxon>Chromadorea</taxon>
        <taxon>Rhabditida</taxon>
        <taxon>Spirurina</taxon>
        <taxon>Ascaridomorpha</taxon>
        <taxon>Ascaridoidea</taxon>
        <taxon>Anisakidae</taxon>
        <taxon>Anisakis</taxon>
        <taxon>Anisakis simplex complex</taxon>
    </lineage>
</organism>
<reference evidence="9 10" key="2">
    <citation type="submission" date="2018-11" db="EMBL/GenBank/DDBJ databases">
        <authorList>
            <consortium name="Pathogen Informatics"/>
        </authorList>
    </citation>
    <scope>NUCLEOTIDE SEQUENCE [LARGE SCALE GENOMIC DNA]</scope>
</reference>
<dbReference type="EMBL" id="UYRR01035124">
    <property type="protein sequence ID" value="VDK63638.1"/>
    <property type="molecule type" value="Genomic_DNA"/>
</dbReference>
<dbReference type="GO" id="GO:0033179">
    <property type="term" value="C:proton-transporting V-type ATPase, V0 domain"/>
    <property type="evidence" value="ECO:0007669"/>
    <property type="project" value="InterPro"/>
</dbReference>
<keyword evidence="8" id="KW-0375">Hydrogen ion transport</keyword>
<comment type="function">
    <text evidence="8">Essential component of the vacuolar proton pump (V-ATPase), a multimeric enzyme that catalyzes the translocation of protons across the membranes. Required for assembly and activity of the V-ATPase.</text>
</comment>
<dbReference type="GO" id="GO:0005886">
    <property type="term" value="C:plasma membrane"/>
    <property type="evidence" value="ECO:0007669"/>
    <property type="project" value="TreeGrafter"/>
</dbReference>
<comment type="similarity">
    <text evidence="2 8">Belongs to the V-ATPase 116 kDa subunit family.</text>
</comment>
<keyword evidence="10" id="KW-1185">Reference proteome</keyword>
<dbReference type="GO" id="GO:0046961">
    <property type="term" value="F:proton-transporting ATPase activity, rotational mechanism"/>
    <property type="evidence" value="ECO:0007669"/>
    <property type="project" value="InterPro"/>
</dbReference>
<keyword evidence="5" id="KW-1133">Transmembrane helix</keyword>
<dbReference type="WBParaSite" id="ASIM_0001877301-mRNA-1">
    <property type="protein sequence ID" value="ASIM_0001877301-mRNA-1"/>
    <property type="gene ID" value="ASIM_0001877301"/>
</dbReference>
<dbReference type="Proteomes" id="UP000267096">
    <property type="component" value="Unassembled WGS sequence"/>
</dbReference>
<evidence type="ECO:0000256" key="7">
    <source>
        <dbReference type="ARBA" id="ARBA00023136"/>
    </source>
</evidence>
<evidence type="ECO:0000256" key="3">
    <source>
        <dbReference type="ARBA" id="ARBA00022448"/>
    </source>
</evidence>
<evidence type="ECO:0000313" key="10">
    <source>
        <dbReference type="Proteomes" id="UP000267096"/>
    </source>
</evidence>
<keyword evidence="7" id="KW-0472">Membrane</keyword>
<evidence type="ECO:0000256" key="5">
    <source>
        <dbReference type="ARBA" id="ARBA00022989"/>
    </source>
</evidence>
<comment type="subcellular location">
    <subcellularLocation>
        <location evidence="1">Membrane</location>
        <topology evidence="1">Multi-pass membrane protein</topology>
    </subcellularLocation>
</comment>